<keyword evidence="1" id="KW-0812">Transmembrane</keyword>
<keyword evidence="1" id="KW-0472">Membrane</keyword>
<dbReference type="InterPro" id="IPR038552">
    <property type="entry name" value="Tim21_IMS_sf"/>
</dbReference>
<keyword evidence="1" id="KW-1133">Transmembrane helix</keyword>
<evidence type="ECO:0000256" key="1">
    <source>
        <dbReference type="SAM" id="Phobius"/>
    </source>
</evidence>
<accession>A0A7S4EYY6</accession>
<feature type="transmembrane region" description="Helical" evidence="1">
    <location>
        <begin position="161"/>
        <end position="181"/>
    </location>
</feature>
<reference evidence="2" key="1">
    <citation type="submission" date="2021-01" db="EMBL/GenBank/DDBJ databases">
        <authorList>
            <person name="Corre E."/>
            <person name="Pelletier E."/>
            <person name="Niang G."/>
            <person name="Scheremetjew M."/>
            <person name="Finn R."/>
            <person name="Kale V."/>
            <person name="Holt S."/>
            <person name="Cochrane G."/>
            <person name="Meng A."/>
            <person name="Brown T."/>
            <person name="Cohen L."/>
        </authorList>
    </citation>
    <scope>NUCLEOTIDE SEQUENCE</scope>
    <source>
        <strain evidence="2">CCMP645</strain>
    </source>
</reference>
<organism evidence="2">
    <name type="scientific">Chrysotila carterae</name>
    <name type="common">Marine alga</name>
    <name type="synonym">Syracosphaera carterae</name>
    <dbReference type="NCBI Taxonomy" id="13221"/>
    <lineage>
        <taxon>Eukaryota</taxon>
        <taxon>Haptista</taxon>
        <taxon>Haptophyta</taxon>
        <taxon>Prymnesiophyceae</taxon>
        <taxon>Isochrysidales</taxon>
        <taxon>Isochrysidaceae</taxon>
        <taxon>Chrysotila</taxon>
    </lineage>
</organism>
<protein>
    <recommendedName>
        <fullName evidence="3">Mitochondrial import inner membrane translocase subunit Tim21</fullName>
    </recommendedName>
</protein>
<evidence type="ECO:0000313" key="2">
    <source>
        <dbReference type="EMBL" id="CAE0762565.1"/>
    </source>
</evidence>
<dbReference type="EMBL" id="HBIZ01024005">
    <property type="protein sequence ID" value="CAE0762565.1"/>
    <property type="molecule type" value="Transcribed_RNA"/>
</dbReference>
<evidence type="ECO:0008006" key="3">
    <source>
        <dbReference type="Google" id="ProtNLM"/>
    </source>
</evidence>
<proteinExistence type="predicted"/>
<feature type="transmembrane region" description="Helical" evidence="1">
    <location>
        <begin position="124"/>
        <end position="141"/>
    </location>
</feature>
<dbReference type="AlphaFoldDB" id="A0A7S4EYY6"/>
<dbReference type="PANTHER" id="PTHR36354:SF2">
    <property type="entry name" value="IMPORT INNER MEMBRANE TRANSLOCASE SUBUNIT"/>
    <property type="match status" value="1"/>
</dbReference>
<name>A0A7S4EYY6_CHRCT</name>
<gene>
    <name evidence="2" type="ORF">PCAR00345_LOCUS15177</name>
</gene>
<sequence length="327" mass="35891">MWSAGISVVRRAGALLPGAAASKMRSVPIHTISLHKPLESLQLVRPMRCKLCLPAKPTSLTSMCYSSGIPSGSGRVTGLSKSCATSKLLSFRTAPRRLLCTGQAPQEGVFAAARSAVAWAAENRTAVLVVAGAAVVMYGFYRFSYRVMSFLINVPPHKIFTAGFALGILVALTAFGGFHFWRRYVSTHVDDVYAVALKELRKHDQVAKALGGLWRPGRFKGYVIEPYEEALRGSERRARSSYFEFPAQRVQMVFQVNGLEHTGLVSLQAFKRRGEYHFEMLAMDVLAEGALPEDERHIRLSGDKDHPLFPEVLDILSAAKAKKAHGG</sequence>
<dbReference type="PANTHER" id="PTHR36354">
    <property type="entry name" value="IMPORT INNER MEMBRANE TRANSLOCASE SUBUNIT"/>
    <property type="match status" value="1"/>
</dbReference>
<dbReference type="Gene3D" id="3.10.450.320">
    <property type="entry name" value="Mitochondrial import inner membrane translocase subunit Tim21"/>
    <property type="match status" value="1"/>
</dbReference>